<proteinExistence type="predicted"/>
<name>A0A067SVE8_GALM3</name>
<dbReference type="EMBL" id="KL142382">
    <property type="protein sequence ID" value="KDR74900.1"/>
    <property type="molecule type" value="Genomic_DNA"/>
</dbReference>
<organism evidence="2 4">
    <name type="scientific">Galerina marginata (strain CBS 339.88)</name>
    <dbReference type="NCBI Taxonomy" id="685588"/>
    <lineage>
        <taxon>Eukaryota</taxon>
        <taxon>Fungi</taxon>
        <taxon>Dikarya</taxon>
        <taxon>Basidiomycota</taxon>
        <taxon>Agaricomycotina</taxon>
        <taxon>Agaricomycetes</taxon>
        <taxon>Agaricomycetidae</taxon>
        <taxon>Agaricales</taxon>
        <taxon>Agaricineae</taxon>
        <taxon>Strophariaceae</taxon>
        <taxon>Galerina</taxon>
    </lineage>
</organism>
<feature type="signal peptide" evidence="1">
    <location>
        <begin position="1"/>
        <end position="19"/>
    </location>
</feature>
<gene>
    <name evidence="2" type="ORF">GALMADRAFT_249816</name>
    <name evidence="3" type="ORF">GALMADRAFT_263607</name>
</gene>
<keyword evidence="4" id="KW-1185">Reference proteome</keyword>
<reference evidence="2" key="2">
    <citation type="journal article" date="2014" name="Proc. Natl. Acad. Sci. U.S.A.">
        <title>Extensive sampling of basidiomycete genomes demonstrates inadequacy of the white rot/brown rot paradigm for wood decay fungi.</title>
        <authorList>
            <person name="Riley R."/>
            <person name="Salamov A.A."/>
            <person name="Brown D.W."/>
            <person name="Nagy L.G."/>
            <person name="Floudas D."/>
            <person name="Held B.W."/>
            <person name="Levasseur A."/>
            <person name="Lombard V."/>
            <person name="Morin E."/>
            <person name="Otillar R."/>
            <person name="Lindquist E.A."/>
            <person name="Sun H."/>
            <person name="LaButti K.M."/>
            <person name="Schmutz J."/>
            <person name="Jabbour D."/>
            <person name="Luo H."/>
            <person name="Baker S.E."/>
            <person name="Pisabarro A.G."/>
            <person name="Walton J.D."/>
            <person name="Blanchette R.A."/>
            <person name="Henrissat B."/>
            <person name="Martin F."/>
            <person name="Cullen D."/>
            <person name="Hibbett D.S."/>
            <person name="Grigoriev I.V."/>
        </authorList>
    </citation>
    <scope>NUCLEOTIDE SEQUENCE</scope>
    <source>
        <strain evidence="2">CBS 339.88</strain>
    </source>
</reference>
<evidence type="ECO:0008006" key="5">
    <source>
        <dbReference type="Google" id="ProtNLM"/>
    </source>
</evidence>
<dbReference type="HOGENOM" id="CLU_2469227_0_0_1"/>
<evidence type="ECO:0000313" key="4">
    <source>
        <dbReference type="Proteomes" id="UP000027222"/>
    </source>
</evidence>
<accession>A0A067SVE8</accession>
<dbReference type="EMBL" id="KL142369">
    <property type="protein sequence ID" value="KDR83265.1"/>
    <property type="molecule type" value="Genomic_DNA"/>
</dbReference>
<evidence type="ECO:0000313" key="3">
    <source>
        <dbReference type="EMBL" id="KDR83265.1"/>
    </source>
</evidence>
<feature type="chain" id="PRO_5007371533" description="Pectate lyase" evidence="1">
    <location>
        <begin position="20"/>
        <end position="88"/>
    </location>
</feature>
<evidence type="ECO:0000256" key="1">
    <source>
        <dbReference type="SAM" id="SignalP"/>
    </source>
</evidence>
<dbReference type="AlphaFoldDB" id="A0A067SVE8"/>
<dbReference type="Proteomes" id="UP000027222">
    <property type="component" value="Unassembled WGS sequence"/>
</dbReference>
<evidence type="ECO:0000313" key="2">
    <source>
        <dbReference type="EMBL" id="KDR74900.1"/>
    </source>
</evidence>
<protein>
    <recommendedName>
        <fullName evidence="5">Pectate lyase</fullName>
    </recommendedName>
</protein>
<sequence length="88" mass="9589">MKFSISVVFIAVALLYAKAAPVVEIREEIDVDKPLGSPGNYWIRNEGREVDTDGIISNGKGAGPIWIRSETGTLSKEKFARVKGPQSI</sequence>
<keyword evidence="1" id="KW-0732">Signal</keyword>
<reference evidence="4" key="1">
    <citation type="journal article" date="2014" name="Proc. Natl. Acad. Sci. U.S.A.">
        <title>Extensive sampling of basidiomycete genomes demonstrates inadequacy of the white-rot/brown-rot paradigm for wood decay fungi.</title>
        <authorList>
            <person name="Riley R."/>
            <person name="Salamov A.A."/>
            <person name="Brown D.W."/>
            <person name="Nagy L.G."/>
            <person name="Floudas D."/>
            <person name="Held B.W."/>
            <person name="Levasseur A."/>
            <person name="Lombard V."/>
            <person name="Morin E."/>
            <person name="Otillar R."/>
            <person name="Lindquist E.A."/>
            <person name="Sun H."/>
            <person name="LaButti K.M."/>
            <person name="Schmutz J."/>
            <person name="Jabbour D."/>
            <person name="Luo H."/>
            <person name="Baker S.E."/>
            <person name="Pisabarro A.G."/>
            <person name="Walton J.D."/>
            <person name="Blanchette R.A."/>
            <person name="Henrissat B."/>
            <person name="Martin F."/>
            <person name="Cullen D."/>
            <person name="Hibbett D.S."/>
            <person name="Grigoriev I.V."/>
        </authorList>
    </citation>
    <scope>NUCLEOTIDE SEQUENCE [LARGE SCALE GENOMIC DNA]</scope>
    <source>
        <strain evidence="4">CBS 339.88</strain>
    </source>
</reference>